<feature type="binding site" evidence="6">
    <location>
        <position position="47"/>
    </location>
    <ligand>
        <name>pyruvate</name>
        <dbReference type="ChEBI" id="CHEBI:15361"/>
    </ligand>
</feature>
<dbReference type="Gene3D" id="3.20.20.70">
    <property type="entry name" value="Aldolase class I"/>
    <property type="match status" value="1"/>
</dbReference>
<comment type="similarity">
    <text evidence="1 4">Belongs to the DapA family.</text>
</comment>
<evidence type="ECO:0000256" key="1">
    <source>
        <dbReference type="ARBA" id="ARBA00007592"/>
    </source>
</evidence>
<dbReference type="OrthoDB" id="9782828at2"/>
<dbReference type="GO" id="GO:0008840">
    <property type="term" value="F:4-hydroxy-tetrahydrodipicolinate synthase activity"/>
    <property type="evidence" value="ECO:0007669"/>
    <property type="project" value="TreeGrafter"/>
</dbReference>
<evidence type="ECO:0000256" key="4">
    <source>
        <dbReference type="PIRNR" id="PIRNR001365"/>
    </source>
</evidence>
<dbReference type="PIRSF" id="PIRSF001365">
    <property type="entry name" value="DHDPS"/>
    <property type="match status" value="1"/>
</dbReference>
<protein>
    <submittedName>
        <fullName evidence="7">4-hydroxy-tetrahydrodipicolinate synthase</fullName>
    </submittedName>
</protein>
<dbReference type="InterPro" id="IPR013785">
    <property type="entry name" value="Aldolase_TIM"/>
</dbReference>
<dbReference type="PROSITE" id="PS00666">
    <property type="entry name" value="DHDPS_2"/>
    <property type="match status" value="1"/>
</dbReference>
<dbReference type="Proteomes" id="UP000190897">
    <property type="component" value="Unassembled WGS sequence"/>
</dbReference>
<sequence length="307" mass="33586">MKKKFSGVVVPMITPVNADLTIDLVATGTIVNYLTTHGTAPFILGTTGESASVSRIEKKKLIEATVKAVAGKSIVYAGISGNAIMDSIEDARHYHDLGADVFVATMTSYYPVDADQMLRYFIMLADNLQAPLIIYNIPATTHLSIPLDVVQRLSEHPNIVGFKDSERSAERLEMSVSLWKDRADFSFLTGWAAQSMRALQLGADGIIPSTGNLAPELYQTLLNSVADQDYLTAENAQGKADRISEVYQKDRTLSHSLPALKAMMSAYGLCQSCVLPPMFPLTVDEEKSIRNFTLSQFGDLKQINSIN</sequence>
<dbReference type="AlphaFoldDB" id="A0A1T5E068"/>
<dbReference type="SUPFAM" id="SSF51569">
    <property type="entry name" value="Aldolase"/>
    <property type="match status" value="1"/>
</dbReference>
<organism evidence="7 8">
    <name type="scientific">Dyadobacter psychrophilus</name>
    <dbReference type="NCBI Taxonomy" id="651661"/>
    <lineage>
        <taxon>Bacteria</taxon>
        <taxon>Pseudomonadati</taxon>
        <taxon>Bacteroidota</taxon>
        <taxon>Cytophagia</taxon>
        <taxon>Cytophagales</taxon>
        <taxon>Spirosomataceae</taxon>
        <taxon>Dyadobacter</taxon>
    </lineage>
</organism>
<dbReference type="Pfam" id="PF00701">
    <property type="entry name" value="DHDPS"/>
    <property type="match status" value="1"/>
</dbReference>
<evidence type="ECO:0000256" key="3">
    <source>
        <dbReference type="ARBA" id="ARBA00023270"/>
    </source>
</evidence>
<dbReference type="PANTHER" id="PTHR12128">
    <property type="entry name" value="DIHYDRODIPICOLINATE SYNTHASE"/>
    <property type="match status" value="1"/>
</dbReference>
<keyword evidence="2 4" id="KW-0456">Lyase</keyword>
<dbReference type="PANTHER" id="PTHR12128:SF66">
    <property type="entry name" value="4-HYDROXY-2-OXOGLUTARATE ALDOLASE, MITOCHONDRIAL"/>
    <property type="match status" value="1"/>
</dbReference>
<keyword evidence="3" id="KW-0704">Schiff base</keyword>
<gene>
    <name evidence="7" type="ORF">SAMN05660293_02057</name>
</gene>
<dbReference type="CDD" id="cd00408">
    <property type="entry name" value="DHDPS-like"/>
    <property type="match status" value="1"/>
</dbReference>
<dbReference type="STRING" id="651661.SAMN05660293_02057"/>
<dbReference type="RefSeq" id="WP_082214573.1">
    <property type="nucleotide sequence ID" value="NZ_FUZA01000002.1"/>
</dbReference>
<dbReference type="InterPro" id="IPR020625">
    <property type="entry name" value="Schiff_base-form_aldolases_AS"/>
</dbReference>
<evidence type="ECO:0000313" key="8">
    <source>
        <dbReference type="Proteomes" id="UP000190897"/>
    </source>
</evidence>
<dbReference type="InterPro" id="IPR002220">
    <property type="entry name" value="DapA-like"/>
</dbReference>
<feature type="binding site" evidence="6">
    <location>
        <position position="207"/>
    </location>
    <ligand>
        <name>pyruvate</name>
        <dbReference type="ChEBI" id="CHEBI:15361"/>
    </ligand>
</feature>
<keyword evidence="8" id="KW-1185">Reference proteome</keyword>
<evidence type="ECO:0000256" key="6">
    <source>
        <dbReference type="PIRSR" id="PIRSR001365-2"/>
    </source>
</evidence>
<feature type="active site" description="Schiff-base intermediate with substrate" evidence="5">
    <location>
        <position position="163"/>
    </location>
</feature>
<dbReference type="GO" id="GO:0044281">
    <property type="term" value="P:small molecule metabolic process"/>
    <property type="evidence" value="ECO:0007669"/>
    <property type="project" value="UniProtKB-ARBA"/>
</dbReference>
<dbReference type="SMART" id="SM01130">
    <property type="entry name" value="DHDPS"/>
    <property type="match status" value="1"/>
</dbReference>
<reference evidence="8" key="1">
    <citation type="submission" date="2017-02" db="EMBL/GenBank/DDBJ databases">
        <authorList>
            <person name="Varghese N."/>
            <person name="Submissions S."/>
        </authorList>
    </citation>
    <scope>NUCLEOTIDE SEQUENCE [LARGE SCALE GENOMIC DNA]</scope>
    <source>
        <strain evidence="8">DSM 22270</strain>
    </source>
</reference>
<evidence type="ECO:0000256" key="2">
    <source>
        <dbReference type="ARBA" id="ARBA00023239"/>
    </source>
</evidence>
<evidence type="ECO:0000256" key="5">
    <source>
        <dbReference type="PIRSR" id="PIRSR001365-1"/>
    </source>
</evidence>
<evidence type="ECO:0000313" key="7">
    <source>
        <dbReference type="EMBL" id="SKB77381.1"/>
    </source>
</evidence>
<name>A0A1T5E068_9BACT</name>
<proteinExistence type="inferred from homology"/>
<accession>A0A1T5E068</accession>
<dbReference type="EMBL" id="FUZA01000002">
    <property type="protein sequence ID" value="SKB77381.1"/>
    <property type="molecule type" value="Genomic_DNA"/>
</dbReference>
<feature type="active site" description="Proton donor/acceptor" evidence="5">
    <location>
        <position position="135"/>
    </location>
</feature>
<dbReference type="PRINTS" id="PR00146">
    <property type="entry name" value="DHPICSNTHASE"/>
</dbReference>